<keyword evidence="3" id="KW-1185">Reference proteome</keyword>
<feature type="compositionally biased region" description="Polar residues" evidence="1">
    <location>
        <begin position="328"/>
        <end position="338"/>
    </location>
</feature>
<dbReference type="AlphaFoldDB" id="A0A165SY73"/>
<dbReference type="PRINTS" id="PR01217">
    <property type="entry name" value="PRICHEXTENSN"/>
</dbReference>
<reference evidence="2 3" key="1">
    <citation type="journal article" date="2016" name="Mol. Biol. Evol.">
        <title>Comparative Genomics of Early-Diverging Mushroom-Forming Fungi Provides Insights into the Origins of Lignocellulose Decay Capabilities.</title>
        <authorList>
            <person name="Nagy L.G."/>
            <person name="Riley R."/>
            <person name="Tritt A."/>
            <person name="Adam C."/>
            <person name="Daum C."/>
            <person name="Floudas D."/>
            <person name="Sun H."/>
            <person name="Yadav J.S."/>
            <person name="Pangilinan J."/>
            <person name="Larsson K.H."/>
            <person name="Matsuura K."/>
            <person name="Barry K."/>
            <person name="Labutti K."/>
            <person name="Kuo R."/>
            <person name="Ohm R.A."/>
            <person name="Bhattacharya S.S."/>
            <person name="Shirouzu T."/>
            <person name="Yoshinaga Y."/>
            <person name="Martin F.M."/>
            <person name="Grigoriev I.V."/>
            <person name="Hibbett D.S."/>
        </authorList>
    </citation>
    <scope>NUCLEOTIDE SEQUENCE [LARGE SCALE GENOMIC DNA]</scope>
    <source>
        <strain evidence="2 3">L-15889</strain>
    </source>
</reference>
<feature type="compositionally biased region" description="Low complexity" evidence="1">
    <location>
        <begin position="65"/>
        <end position="77"/>
    </location>
</feature>
<dbReference type="EMBL" id="KV429040">
    <property type="protein sequence ID" value="KZT72657.1"/>
    <property type="molecule type" value="Genomic_DNA"/>
</dbReference>
<gene>
    <name evidence="2" type="ORF">DAEQUDRAFT_594688</name>
</gene>
<sequence>MRRVNRAIIPGSNGLLRPILPAPMPAPNPSQITGPSTSRTSTPVSQPPSTFRPILPAPARPPETSLLASSSAMSQARSPPPPAVAPTVERMPLPSQSAELQGPSRLPEVHPAPNVSAASPQPPLLSVSQRLAEAGLAQSSVSQTTQTMEIEAAQSQGDSAGLPGGEAISQHPRPRPRRKQALQPSEAPAEHPSSSVPRTKGAEHESQASASTRKGKGRAKGPTREAPAGQIAHQNTRQSTKRVLDAGMDGQPSKRRQTKKRTSIVDSPVDHDAGVADTTGDTPNPSTEVSDQTTHHSNTAAARLASPAIPGGTTAIDARRDAEAEAVLTSSMSRTNRTGGDGRADAVDTEPIRRKESKKGRNAGPETTPVRRQPLRRSTRLQHAVEDPSTNCTAP</sequence>
<feature type="region of interest" description="Disordered" evidence="1">
    <location>
        <begin position="1"/>
        <end position="395"/>
    </location>
</feature>
<evidence type="ECO:0000313" key="3">
    <source>
        <dbReference type="Proteomes" id="UP000076727"/>
    </source>
</evidence>
<evidence type="ECO:0000313" key="2">
    <source>
        <dbReference type="EMBL" id="KZT72657.1"/>
    </source>
</evidence>
<accession>A0A165SY73</accession>
<dbReference type="Proteomes" id="UP000076727">
    <property type="component" value="Unassembled WGS sequence"/>
</dbReference>
<feature type="compositionally biased region" description="Polar residues" evidence="1">
    <location>
        <begin position="279"/>
        <end position="300"/>
    </location>
</feature>
<evidence type="ECO:0000256" key="1">
    <source>
        <dbReference type="SAM" id="MobiDB-lite"/>
    </source>
</evidence>
<protein>
    <submittedName>
        <fullName evidence="2">Uncharacterized protein</fullName>
    </submittedName>
</protein>
<feature type="compositionally biased region" description="Polar residues" evidence="1">
    <location>
        <begin position="30"/>
        <end position="49"/>
    </location>
</feature>
<feature type="compositionally biased region" description="Low complexity" evidence="1">
    <location>
        <begin position="184"/>
        <end position="197"/>
    </location>
</feature>
<proteinExistence type="predicted"/>
<name>A0A165SY73_9APHY</name>
<feature type="compositionally biased region" description="Polar residues" evidence="1">
    <location>
        <begin position="137"/>
        <end position="158"/>
    </location>
</feature>
<feature type="compositionally biased region" description="Basic and acidic residues" evidence="1">
    <location>
        <begin position="340"/>
        <end position="354"/>
    </location>
</feature>
<feature type="compositionally biased region" description="Basic residues" evidence="1">
    <location>
        <begin position="253"/>
        <end position="262"/>
    </location>
</feature>
<organism evidence="2 3">
    <name type="scientific">Daedalea quercina L-15889</name>
    <dbReference type="NCBI Taxonomy" id="1314783"/>
    <lineage>
        <taxon>Eukaryota</taxon>
        <taxon>Fungi</taxon>
        <taxon>Dikarya</taxon>
        <taxon>Basidiomycota</taxon>
        <taxon>Agaricomycotina</taxon>
        <taxon>Agaricomycetes</taxon>
        <taxon>Polyporales</taxon>
        <taxon>Fomitopsis</taxon>
    </lineage>
</organism>